<sequence length="296" mass="31045">MRAVASLAPLSIVFLSLAPSPGAGAVPFSHFQALPDTQLAAVQVKLTPLGRRAHPIPSLVLMSPSGVPDLAAFAAGYRPGFVYGPSDSALITCRISVPGLRAFLEAAARLPEVIDGDVDSLGVYSFALLDTAGGAPQVLESILDDHGALELLRHSAEALRTNPRAASILASMACGLTVFDGSEGEITRSAGIGFGGFSYDPATRRTRCRVRVVNSSPRGIRGPLVLVVLADPPSVRLVEPDGYTCDVFRPGCPYVVLPVDSLLSSGAAVERPLVFDNPRQSSFSLAARLFSGIRQR</sequence>
<gene>
    <name evidence="2" type="ORF">E6K73_09450</name>
</gene>
<organism evidence="2 3">
    <name type="scientific">Eiseniibacteriota bacterium</name>
    <dbReference type="NCBI Taxonomy" id="2212470"/>
    <lineage>
        <taxon>Bacteria</taxon>
        <taxon>Candidatus Eiseniibacteriota</taxon>
    </lineage>
</organism>
<accession>A0A538SED1</accession>
<feature type="signal peptide" evidence="1">
    <location>
        <begin position="1"/>
        <end position="25"/>
    </location>
</feature>
<evidence type="ECO:0000313" key="3">
    <source>
        <dbReference type="Proteomes" id="UP000320184"/>
    </source>
</evidence>
<evidence type="ECO:0008006" key="4">
    <source>
        <dbReference type="Google" id="ProtNLM"/>
    </source>
</evidence>
<dbReference type="AlphaFoldDB" id="A0A538SED1"/>
<evidence type="ECO:0000313" key="2">
    <source>
        <dbReference type="EMBL" id="TMQ49731.1"/>
    </source>
</evidence>
<comment type="caution">
    <text evidence="2">The sequence shown here is derived from an EMBL/GenBank/DDBJ whole genome shotgun (WGS) entry which is preliminary data.</text>
</comment>
<proteinExistence type="predicted"/>
<dbReference type="EMBL" id="VBOT01000117">
    <property type="protein sequence ID" value="TMQ49731.1"/>
    <property type="molecule type" value="Genomic_DNA"/>
</dbReference>
<evidence type="ECO:0000256" key="1">
    <source>
        <dbReference type="SAM" id="SignalP"/>
    </source>
</evidence>
<protein>
    <recommendedName>
        <fullName evidence="4">DUF4384 domain-containing protein</fullName>
    </recommendedName>
</protein>
<keyword evidence="1" id="KW-0732">Signal</keyword>
<reference evidence="2 3" key="1">
    <citation type="journal article" date="2019" name="Nat. Microbiol.">
        <title>Mediterranean grassland soil C-N compound turnover is dependent on rainfall and depth, and is mediated by genomically divergent microorganisms.</title>
        <authorList>
            <person name="Diamond S."/>
            <person name="Andeer P.F."/>
            <person name="Li Z."/>
            <person name="Crits-Christoph A."/>
            <person name="Burstein D."/>
            <person name="Anantharaman K."/>
            <person name="Lane K.R."/>
            <person name="Thomas B.C."/>
            <person name="Pan C."/>
            <person name="Northen T.R."/>
            <person name="Banfield J.F."/>
        </authorList>
    </citation>
    <scope>NUCLEOTIDE SEQUENCE [LARGE SCALE GENOMIC DNA]</scope>
    <source>
        <strain evidence="2">WS_3</strain>
    </source>
</reference>
<feature type="chain" id="PRO_5021749643" description="DUF4384 domain-containing protein" evidence="1">
    <location>
        <begin position="26"/>
        <end position="296"/>
    </location>
</feature>
<name>A0A538SED1_UNCEI</name>
<dbReference type="Proteomes" id="UP000320184">
    <property type="component" value="Unassembled WGS sequence"/>
</dbReference>